<accession>A0A0C2MFK0</accession>
<protein>
    <submittedName>
        <fullName evidence="1">Uncharacterized protein</fullName>
    </submittedName>
</protein>
<reference evidence="1 2" key="1">
    <citation type="journal article" date="2014" name="Genome Biol. Evol.">
        <title>The genome of the myxosporean Thelohanellus kitauei shows adaptations to nutrient acquisition within its fish host.</title>
        <authorList>
            <person name="Yang Y."/>
            <person name="Xiong J."/>
            <person name="Zhou Z."/>
            <person name="Huo F."/>
            <person name="Miao W."/>
            <person name="Ran C."/>
            <person name="Liu Y."/>
            <person name="Zhang J."/>
            <person name="Feng J."/>
            <person name="Wang M."/>
            <person name="Wang M."/>
            <person name="Wang L."/>
            <person name="Yao B."/>
        </authorList>
    </citation>
    <scope>NUCLEOTIDE SEQUENCE [LARGE SCALE GENOMIC DNA]</scope>
    <source>
        <strain evidence="1">Wuqing</strain>
    </source>
</reference>
<keyword evidence="2" id="KW-1185">Reference proteome</keyword>
<name>A0A0C2MFK0_THEKT</name>
<evidence type="ECO:0000313" key="1">
    <source>
        <dbReference type="EMBL" id="KII65956.1"/>
    </source>
</evidence>
<evidence type="ECO:0000313" key="2">
    <source>
        <dbReference type="Proteomes" id="UP000031668"/>
    </source>
</evidence>
<comment type="caution">
    <text evidence="1">The sequence shown here is derived from an EMBL/GenBank/DDBJ whole genome shotgun (WGS) entry which is preliminary data.</text>
</comment>
<sequence>MTICYLRLLADIASERIHGINFHHFKLIFAGFFQIIAKPEQIHFTPTALLTSQNPPFHKYSSMPPSNLRTLEFLSQNYASYYPEIYLVELNLYRAVAKNDYMYMLFL</sequence>
<proteinExistence type="predicted"/>
<dbReference type="AlphaFoldDB" id="A0A0C2MFK0"/>
<dbReference type="EMBL" id="JWZT01003648">
    <property type="protein sequence ID" value="KII65956.1"/>
    <property type="molecule type" value="Genomic_DNA"/>
</dbReference>
<dbReference type="Proteomes" id="UP000031668">
    <property type="component" value="Unassembled WGS sequence"/>
</dbReference>
<organism evidence="1 2">
    <name type="scientific">Thelohanellus kitauei</name>
    <name type="common">Myxosporean</name>
    <dbReference type="NCBI Taxonomy" id="669202"/>
    <lineage>
        <taxon>Eukaryota</taxon>
        <taxon>Metazoa</taxon>
        <taxon>Cnidaria</taxon>
        <taxon>Myxozoa</taxon>
        <taxon>Myxosporea</taxon>
        <taxon>Bivalvulida</taxon>
        <taxon>Platysporina</taxon>
        <taxon>Myxobolidae</taxon>
        <taxon>Thelohanellus</taxon>
    </lineage>
</organism>
<gene>
    <name evidence="1" type="ORF">RF11_14897</name>
</gene>